<feature type="transmembrane region" description="Helical" evidence="5">
    <location>
        <begin position="408"/>
        <end position="428"/>
    </location>
</feature>
<protein>
    <recommendedName>
        <fullName evidence="6">O-antigen ligase-related domain-containing protein</fullName>
    </recommendedName>
</protein>
<keyword evidence="2 5" id="KW-0812">Transmembrane</keyword>
<keyword evidence="8" id="KW-1185">Reference proteome</keyword>
<evidence type="ECO:0000256" key="4">
    <source>
        <dbReference type="ARBA" id="ARBA00023136"/>
    </source>
</evidence>
<evidence type="ECO:0000259" key="6">
    <source>
        <dbReference type="Pfam" id="PF04932"/>
    </source>
</evidence>
<feature type="transmembrane region" description="Helical" evidence="5">
    <location>
        <begin position="210"/>
        <end position="228"/>
    </location>
</feature>
<comment type="caution">
    <text evidence="7">The sequence shown here is derived from an EMBL/GenBank/DDBJ whole genome shotgun (WGS) entry which is preliminary data.</text>
</comment>
<dbReference type="InterPro" id="IPR007016">
    <property type="entry name" value="O-antigen_ligase-rel_domated"/>
</dbReference>
<feature type="transmembrane region" description="Helical" evidence="5">
    <location>
        <begin position="508"/>
        <end position="528"/>
    </location>
</feature>
<dbReference type="Gene3D" id="1.25.40.10">
    <property type="entry name" value="Tetratricopeptide repeat domain"/>
    <property type="match status" value="1"/>
</dbReference>
<name>A0A916Z4A5_9BACL</name>
<evidence type="ECO:0000256" key="2">
    <source>
        <dbReference type="ARBA" id="ARBA00022692"/>
    </source>
</evidence>
<dbReference type="Proteomes" id="UP000612456">
    <property type="component" value="Unassembled WGS sequence"/>
</dbReference>
<reference evidence="7" key="1">
    <citation type="journal article" date="2014" name="Int. J. Syst. Evol. Microbiol.">
        <title>Complete genome sequence of Corynebacterium casei LMG S-19264T (=DSM 44701T), isolated from a smear-ripened cheese.</title>
        <authorList>
            <consortium name="US DOE Joint Genome Institute (JGI-PGF)"/>
            <person name="Walter F."/>
            <person name="Albersmeier A."/>
            <person name="Kalinowski J."/>
            <person name="Ruckert C."/>
        </authorList>
    </citation>
    <scope>NUCLEOTIDE SEQUENCE</scope>
    <source>
        <strain evidence="7">CGMCC 1.15178</strain>
    </source>
</reference>
<keyword evidence="4 5" id="KW-0472">Membrane</keyword>
<feature type="transmembrane region" description="Helical" evidence="5">
    <location>
        <begin position="440"/>
        <end position="470"/>
    </location>
</feature>
<reference evidence="7" key="2">
    <citation type="submission" date="2020-09" db="EMBL/GenBank/DDBJ databases">
        <authorList>
            <person name="Sun Q."/>
            <person name="Zhou Y."/>
        </authorList>
    </citation>
    <scope>NUCLEOTIDE SEQUENCE</scope>
    <source>
        <strain evidence="7">CGMCC 1.15178</strain>
    </source>
</reference>
<dbReference type="EMBL" id="BMHP01000002">
    <property type="protein sequence ID" value="GGD75739.1"/>
    <property type="molecule type" value="Genomic_DNA"/>
</dbReference>
<comment type="subcellular location">
    <subcellularLocation>
        <location evidence="1">Membrane</location>
        <topology evidence="1">Multi-pass membrane protein</topology>
    </subcellularLocation>
</comment>
<dbReference type="PANTHER" id="PTHR37422:SF23">
    <property type="entry name" value="TEICHURONIC ACID BIOSYNTHESIS PROTEIN TUAE"/>
    <property type="match status" value="1"/>
</dbReference>
<evidence type="ECO:0000256" key="1">
    <source>
        <dbReference type="ARBA" id="ARBA00004141"/>
    </source>
</evidence>
<evidence type="ECO:0000256" key="5">
    <source>
        <dbReference type="SAM" id="Phobius"/>
    </source>
</evidence>
<dbReference type="Pfam" id="PF04932">
    <property type="entry name" value="Wzy_C"/>
    <property type="match status" value="1"/>
</dbReference>
<organism evidence="7 8">
    <name type="scientific">Paenibacillus nasutitermitis</name>
    <dbReference type="NCBI Taxonomy" id="1652958"/>
    <lineage>
        <taxon>Bacteria</taxon>
        <taxon>Bacillati</taxon>
        <taxon>Bacillota</taxon>
        <taxon>Bacilli</taxon>
        <taxon>Bacillales</taxon>
        <taxon>Paenibacillaceae</taxon>
        <taxon>Paenibacillus</taxon>
    </lineage>
</organism>
<feature type="domain" description="O-antigen ligase-related" evidence="6">
    <location>
        <begin position="219"/>
        <end position="421"/>
    </location>
</feature>
<dbReference type="PANTHER" id="PTHR37422">
    <property type="entry name" value="TEICHURONIC ACID BIOSYNTHESIS PROTEIN TUAE"/>
    <property type="match status" value="1"/>
</dbReference>
<proteinExistence type="predicted"/>
<dbReference type="SUPFAM" id="SSF48452">
    <property type="entry name" value="TPR-like"/>
    <property type="match status" value="1"/>
</dbReference>
<feature type="transmembrane region" description="Helical" evidence="5">
    <location>
        <begin position="133"/>
        <end position="157"/>
    </location>
</feature>
<dbReference type="GO" id="GO:0016020">
    <property type="term" value="C:membrane"/>
    <property type="evidence" value="ECO:0007669"/>
    <property type="project" value="UniProtKB-SubCell"/>
</dbReference>
<evidence type="ECO:0000256" key="3">
    <source>
        <dbReference type="ARBA" id="ARBA00022989"/>
    </source>
</evidence>
<feature type="transmembrane region" description="Helical" evidence="5">
    <location>
        <begin position="177"/>
        <end position="198"/>
    </location>
</feature>
<feature type="transmembrane region" description="Helical" evidence="5">
    <location>
        <begin position="234"/>
        <end position="251"/>
    </location>
</feature>
<keyword evidence="3 5" id="KW-1133">Transmembrane helix</keyword>
<dbReference type="RefSeq" id="WP_229750353.1">
    <property type="nucleotide sequence ID" value="NZ_BMHP01000002.1"/>
</dbReference>
<evidence type="ECO:0000313" key="7">
    <source>
        <dbReference type="EMBL" id="GGD75739.1"/>
    </source>
</evidence>
<feature type="transmembrane region" description="Helical" evidence="5">
    <location>
        <begin position="295"/>
        <end position="313"/>
    </location>
</feature>
<feature type="transmembrane region" description="Helical" evidence="5">
    <location>
        <begin position="258"/>
        <end position="275"/>
    </location>
</feature>
<dbReference type="InterPro" id="IPR011990">
    <property type="entry name" value="TPR-like_helical_dom_sf"/>
</dbReference>
<dbReference type="InterPro" id="IPR051533">
    <property type="entry name" value="WaaL-like"/>
</dbReference>
<dbReference type="AlphaFoldDB" id="A0A916Z4A5"/>
<evidence type="ECO:0000313" key="8">
    <source>
        <dbReference type="Proteomes" id="UP000612456"/>
    </source>
</evidence>
<feature type="transmembrane region" description="Helical" evidence="5">
    <location>
        <begin position="36"/>
        <end position="54"/>
    </location>
</feature>
<sequence length="714" mass="78100">MAVIAGAAGLLFTGLMILSAFRYGMFFDENFYRWEWILMAATVISGWVTGYLKLRQQRRYEHEIQAGAGLWTGWFHVPPEAYAPLALAFLYGCSLLNGPASVLATVEQALRWSAYTAFLISGYMWLRIDGFRSWLLFALQASGIFLMGGALAAWLGWIEFPEMFMITGDSSLSAVGARLAGFIQYPNALGAIAGAYLLWNLLLAIRAGNYRAFLITAVLMVPLALVLLLTESRAAWLTTAAGWLAGLVLANREQRVKWLIYTGWMLIGTGAAYRLVVGAGPHGNQAVVVHTEETLWLLVILLVSAAGFSLLRTGLAGSAGRKLEIAAWSGLGAAFLVMALLLPAVIQGRLSGQFQTAGARTMFYKDAWSLFLDTPLFGRGGDTWRMLFTQIQTYPYIGNEVHSGYLELLLNLGAAGLIIFLIMLILLLRRVWKNDRAGLLPAGVLLAHAAVDFDMSFGYYWLLLFAWIIYYSPKVAEQASGSGRDPGEEPLLHSSPAVKALKKPAPGWRALLGLATVLVFAAASLYSWRFDKSVQHRMDAVEAAEGQQISLLEQALAANPYWSRVRIELSLLVPPNEGLEQLKKGLRYEPQSVPLLSALGRTYAQLGDVAQTADYFRLALAYDHYDRGNQTGAIVVMAGLARDKQAEGQVDESLHAAQTALAFFAAFKDQGIAARLGGREFEVTPESQEAADDMLVLLDELQAGETEAGKQEGK</sequence>
<accession>A0A916Z4A5</accession>
<gene>
    <name evidence="7" type="ORF">GCM10010911_37180</name>
</gene>
<feature type="transmembrane region" description="Helical" evidence="5">
    <location>
        <begin position="325"/>
        <end position="346"/>
    </location>
</feature>